<dbReference type="Proteomes" id="UP000193404">
    <property type="component" value="Chromosome"/>
</dbReference>
<keyword evidence="2" id="KW-1185">Reference proteome</keyword>
<dbReference type="AlphaFoldDB" id="A0A1W6K1P8"/>
<dbReference type="GeneID" id="41591373"/>
<accession>A0A1W6K1P8</accession>
<proteinExistence type="predicted"/>
<dbReference type="InterPro" id="IPR029012">
    <property type="entry name" value="Helix_hairpin_bin_sf"/>
</dbReference>
<dbReference type="SUPFAM" id="SSF109801">
    <property type="entry name" value="Hypothetical protein D-63"/>
    <property type="match status" value="1"/>
</dbReference>
<name>A0A1W6K1P8_9CREN</name>
<gene>
    <name evidence="1" type="ORF">B6F84_10575</name>
</gene>
<reference evidence="1 2" key="1">
    <citation type="submission" date="2017-03" db="EMBL/GenBank/DDBJ databases">
        <title>Sulfur activation and transportation mechanism of thermophilic Archaea Acidianus manzaensis YN-25.</title>
        <authorList>
            <person name="Ma Y."/>
            <person name="Yang Y."/>
            <person name="Xia J."/>
        </authorList>
    </citation>
    <scope>NUCLEOTIDE SEQUENCE [LARGE SCALE GENOMIC DNA]</scope>
    <source>
        <strain evidence="1 2">YN-25</strain>
    </source>
</reference>
<dbReference type="InterPro" id="IPR048986">
    <property type="entry name" value="SSV1_D-63"/>
</dbReference>
<dbReference type="OrthoDB" id="44048at2157"/>
<dbReference type="STRING" id="282676.B6F84_10575"/>
<dbReference type="Gene3D" id="1.10.287.660">
    <property type="entry name" value="Helix hairpin bin"/>
    <property type="match status" value="1"/>
</dbReference>
<sequence>MAETSEKELFEELDEDVRDLLSLIHNIKISKIVGNDTSEQLDKALFLSQKIQANLYQLRD</sequence>
<dbReference type="RefSeq" id="WP_148692206.1">
    <property type="nucleotide sequence ID" value="NZ_CP020477.1"/>
</dbReference>
<dbReference type="EMBL" id="CP020477">
    <property type="protein sequence ID" value="ARM76417.1"/>
    <property type="molecule type" value="Genomic_DNA"/>
</dbReference>
<dbReference type="Pfam" id="PF20940">
    <property type="entry name" value="SSV1_D-63"/>
    <property type="match status" value="1"/>
</dbReference>
<protein>
    <submittedName>
        <fullName evidence="1">Protein D-63</fullName>
    </submittedName>
</protein>
<dbReference type="KEGG" id="aman:B6F84_10575"/>
<evidence type="ECO:0000313" key="2">
    <source>
        <dbReference type="Proteomes" id="UP000193404"/>
    </source>
</evidence>
<dbReference type="InterPro" id="IPR037292">
    <property type="entry name" value="D-63_sf"/>
</dbReference>
<evidence type="ECO:0000313" key="1">
    <source>
        <dbReference type="EMBL" id="ARM76417.1"/>
    </source>
</evidence>
<organism evidence="1 2">
    <name type="scientific">Acidianus manzaensis</name>
    <dbReference type="NCBI Taxonomy" id="282676"/>
    <lineage>
        <taxon>Archaea</taxon>
        <taxon>Thermoproteota</taxon>
        <taxon>Thermoprotei</taxon>
        <taxon>Sulfolobales</taxon>
        <taxon>Sulfolobaceae</taxon>
        <taxon>Acidianus</taxon>
    </lineage>
</organism>